<dbReference type="GO" id="GO:0046872">
    <property type="term" value="F:metal ion binding"/>
    <property type="evidence" value="ECO:0007669"/>
    <property type="project" value="UniProtKB-KW"/>
</dbReference>
<dbReference type="InterPro" id="IPR051400">
    <property type="entry name" value="HAD-like_hydrolase"/>
</dbReference>
<dbReference type="PANTHER" id="PTHR46470:SF2">
    <property type="entry name" value="GLYCERALDEHYDE 3-PHOSPHATE PHOSPHATASE"/>
    <property type="match status" value="1"/>
</dbReference>
<dbReference type="EMBL" id="FN554889">
    <property type="protein sequence ID" value="CBG69262.1"/>
    <property type="molecule type" value="Genomic_DNA"/>
</dbReference>
<evidence type="ECO:0000256" key="2">
    <source>
        <dbReference type="ARBA" id="ARBA00022801"/>
    </source>
</evidence>
<evidence type="ECO:0000313" key="5">
    <source>
        <dbReference type="Proteomes" id="UP000001444"/>
    </source>
</evidence>
<dbReference type="STRING" id="680198.SCAB_21471"/>
<keyword evidence="3" id="KW-0460">Magnesium</keyword>
<dbReference type="SUPFAM" id="SSF56784">
    <property type="entry name" value="HAD-like"/>
    <property type="match status" value="1"/>
</dbReference>
<dbReference type="InterPro" id="IPR023214">
    <property type="entry name" value="HAD_sf"/>
</dbReference>
<keyword evidence="1" id="KW-0479">Metal-binding</keyword>
<evidence type="ECO:0000256" key="1">
    <source>
        <dbReference type="ARBA" id="ARBA00022723"/>
    </source>
</evidence>
<accession>C9YW23</accession>
<evidence type="ECO:0000313" key="4">
    <source>
        <dbReference type="EMBL" id="CBG69262.1"/>
    </source>
</evidence>
<gene>
    <name evidence="4" type="ordered locus">SCAB_21471</name>
</gene>
<dbReference type="Pfam" id="PF00702">
    <property type="entry name" value="Hydrolase"/>
    <property type="match status" value="1"/>
</dbReference>
<dbReference type="AlphaFoldDB" id="C9YW23"/>
<sequence length="263" mass="28961">MVHLGRRTGGDVMTRRTLAVDVGGVLYYDEPFDLAWLQGVWELTRADDPTFTMDAFLQAVRDFYQGRAPGSPPPSLFPPNGTKSWQGVRERWPSLVQPVPGAVNALSHLAEEYEVCIVANQPPECLAALHTLGIEQQVQLVALDSLVGYAKPDPRLFKWAMDRLSWKPEHTTVIGDRPDHDAAPALALGCSAVIVHVGSGWSAPAGVAPEIVTAYRELKIQRVHTTEGSTRHWAIGSLGDLADVLRTISHEERSPRPRQEVRP</sequence>
<organism evidence="4 5">
    <name type="scientific">Streptomyces scabiei (strain 87.22)</name>
    <dbReference type="NCBI Taxonomy" id="680198"/>
    <lineage>
        <taxon>Bacteria</taxon>
        <taxon>Bacillati</taxon>
        <taxon>Actinomycetota</taxon>
        <taxon>Actinomycetes</taxon>
        <taxon>Kitasatosporales</taxon>
        <taxon>Streptomycetaceae</taxon>
        <taxon>Streptomyces</taxon>
    </lineage>
</organism>
<dbReference type="Gene3D" id="3.40.50.1000">
    <property type="entry name" value="HAD superfamily/HAD-like"/>
    <property type="match status" value="1"/>
</dbReference>
<keyword evidence="2 4" id="KW-0378">Hydrolase</keyword>
<proteinExistence type="predicted"/>
<dbReference type="KEGG" id="scb:SCAB_21471"/>
<dbReference type="InterPro" id="IPR036412">
    <property type="entry name" value="HAD-like_sf"/>
</dbReference>
<dbReference type="eggNOG" id="COG1011">
    <property type="taxonomic scope" value="Bacteria"/>
</dbReference>
<dbReference type="PANTHER" id="PTHR46470">
    <property type="entry name" value="N-ACYLNEURAMINATE-9-PHOSPHATASE"/>
    <property type="match status" value="1"/>
</dbReference>
<dbReference type="HOGENOM" id="CLU_1057372_0_0_11"/>
<keyword evidence="5" id="KW-1185">Reference proteome</keyword>
<protein>
    <submittedName>
        <fullName evidence="4">Putative haloacid dehalogenase-like hydrolase</fullName>
    </submittedName>
</protein>
<dbReference type="Proteomes" id="UP000001444">
    <property type="component" value="Chromosome"/>
</dbReference>
<reference evidence="4 5" key="1">
    <citation type="journal article" date="2010" name="Mol. Plant Microbe Interact.">
        <title>Streptomyces scabies 87-22 contains a coronafacic acid-like biosynthetic cluster that contributes to plant-microbe interactions.</title>
        <authorList>
            <person name="Bignell D.R."/>
            <person name="Seipke R.F."/>
            <person name="Huguet-Tapia J.C."/>
            <person name="Chambers A.H."/>
            <person name="Parry R.J."/>
            <person name="Loria R."/>
        </authorList>
    </citation>
    <scope>NUCLEOTIDE SEQUENCE [LARGE SCALE GENOMIC DNA]</scope>
    <source>
        <strain evidence="4 5">87.22</strain>
    </source>
</reference>
<name>C9YW23_STRSW</name>
<evidence type="ECO:0000256" key="3">
    <source>
        <dbReference type="ARBA" id="ARBA00022842"/>
    </source>
</evidence>
<dbReference type="GO" id="GO:0016791">
    <property type="term" value="F:phosphatase activity"/>
    <property type="evidence" value="ECO:0007669"/>
    <property type="project" value="TreeGrafter"/>
</dbReference>